<evidence type="ECO:0000313" key="5">
    <source>
        <dbReference type="Proteomes" id="UP000005451"/>
    </source>
</evidence>
<organism evidence="4 5">
    <name type="scientific">Anaerococcus hydrogenalis DSM 7454</name>
    <dbReference type="NCBI Taxonomy" id="561177"/>
    <lineage>
        <taxon>Bacteria</taxon>
        <taxon>Bacillati</taxon>
        <taxon>Bacillota</taxon>
        <taxon>Tissierellia</taxon>
        <taxon>Tissierellales</taxon>
        <taxon>Peptoniphilaceae</taxon>
        <taxon>Anaerococcus</taxon>
    </lineage>
</organism>
<evidence type="ECO:0000313" key="4">
    <source>
        <dbReference type="EMBL" id="EEB35981.1"/>
    </source>
</evidence>
<dbReference type="AlphaFoldDB" id="B6W9D0"/>
<dbReference type="Pfam" id="PF00005">
    <property type="entry name" value="ABC_tran"/>
    <property type="match status" value="1"/>
</dbReference>
<dbReference type="InterPro" id="IPR003439">
    <property type="entry name" value="ABC_transporter-like_ATP-bd"/>
</dbReference>
<evidence type="ECO:0000259" key="3">
    <source>
        <dbReference type="Pfam" id="PF00005"/>
    </source>
</evidence>
<keyword evidence="2" id="KW-0067">ATP-binding</keyword>
<accession>B6W9D0</accession>
<name>B6W9D0_9FIRM</name>
<reference evidence="4 5" key="2">
    <citation type="submission" date="2008-10" db="EMBL/GenBank/DDBJ databases">
        <title>Draft genome sequence of Anaerococcus hydrogenalis (DSM 7454).</title>
        <authorList>
            <person name="Sudarsanam P."/>
            <person name="Ley R."/>
            <person name="Guruge J."/>
            <person name="Turnbaugh P.J."/>
            <person name="Mahowald M."/>
            <person name="Liep D."/>
            <person name="Gordon J."/>
        </authorList>
    </citation>
    <scope>NUCLEOTIDE SEQUENCE [LARGE SCALE GENOMIC DNA]</scope>
    <source>
        <strain evidence="4 5">DSM 7454</strain>
    </source>
</reference>
<evidence type="ECO:0000256" key="2">
    <source>
        <dbReference type="ARBA" id="ARBA00022840"/>
    </source>
</evidence>
<proteinExistence type="predicted"/>
<keyword evidence="1" id="KW-0547">Nucleotide-binding</keyword>
<dbReference type="Proteomes" id="UP000005451">
    <property type="component" value="Unassembled WGS sequence"/>
</dbReference>
<dbReference type="PANTHER" id="PTHR43790">
    <property type="entry name" value="CARBOHYDRATE TRANSPORT ATP-BINDING PROTEIN MG119-RELATED"/>
    <property type="match status" value="1"/>
</dbReference>
<dbReference type="GO" id="GO:0016887">
    <property type="term" value="F:ATP hydrolysis activity"/>
    <property type="evidence" value="ECO:0007669"/>
    <property type="project" value="InterPro"/>
</dbReference>
<dbReference type="Gene3D" id="3.40.50.300">
    <property type="entry name" value="P-loop containing nucleotide triphosphate hydrolases"/>
    <property type="match status" value="1"/>
</dbReference>
<dbReference type="STRING" id="561177.ANHYDRO_01184"/>
<sequence length="115" mass="12884">MDKYLNESPIISLKNIHKSFGDKKVLKGIDFDLHKCEVHALLGENGAGKTTLMNILYGMFNQSDGEIYIKGEKIINNSPKKAISLGIGMVHQHFMLVEPFSVTENIILGYEGKKF</sequence>
<dbReference type="eggNOG" id="COG3845">
    <property type="taxonomic scope" value="Bacteria"/>
</dbReference>
<gene>
    <name evidence="4" type="ORF">ANHYDRO_01184</name>
</gene>
<dbReference type="InterPro" id="IPR027417">
    <property type="entry name" value="P-loop_NTPase"/>
</dbReference>
<evidence type="ECO:0000256" key="1">
    <source>
        <dbReference type="ARBA" id="ARBA00022741"/>
    </source>
</evidence>
<dbReference type="InterPro" id="IPR050107">
    <property type="entry name" value="ABC_carbohydrate_import_ATPase"/>
</dbReference>
<dbReference type="GO" id="GO:0005524">
    <property type="term" value="F:ATP binding"/>
    <property type="evidence" value="ECO:0007669"/>
    <property type="project" value="UniProtKB-KW"/>
</dbReference>
<dbReference type="EMBL" id="ABXA01000031">
    <property type="protein sequence ID" value="EEB35981.1"/>
    <property type="molecule type" value="Genomic_DNA"/>
</dbReference>
<reference evidence="4 5" key="1">
    <citation type="submission" date="2008-09" db="EMBL/GenBank/DDBJ databases">
        <authorList>
            <person name="Fulton L."/>
            <person name="Clifton S."/>
            <person name="Fulton B."/>
            <person name="Xu J."/>
            <person name="Minx P."/>
            <person name="Pepin K.H."/>
            <person name="Johnson M."/>
            <person name="Thiruvilangam P."/>
            <person name="Bhonagiri V."/>
            <person name="Nash W.E."/>
            <person name="Mardis E.R."/>
            <person name="Wilson R.K."/>
        </authorList>
    </citation>
    <scope>NUCLEOTIDE SEQUENCE [LARGE SCALE GENOMIC DNA]</scope>
    <source>
        <strain evidence="4 5">DSM 7454</strain>
    </source>
</reference>
<dbReference type="PANTHER" id="PTHR43790:SF4">
    <property type="entry name" value="GUANOSINE IMPORT ATP-BINDING PROTEIN NUPO"/>
    <property type="match status" value="1"/>
</dbReference>
<dbReference type="SUPFAM" id="SSF52540">
    <property type="entry name" value="P-loop containing nucleoside triphosphate hydrolases"/>
    <property type="match status" value="1"/>
</dbReference>
<comment type="caution">
    <text evidence="4">The sequence shown here is derived from an EMBL/GenBank/DDBJ whole genome shotgun (WGS) entry which is preliminary data.</text>
</comment>
<protein>
    <recommendedName>
        <fullName evidence="3">ABC transporter domain-containing protein</fullName>
    </recommendedName>
</protein>
<feature type="domain" description="ABC transporter" evidence="3">
    <location>
        <begin position="26"/>
        <end position="105"/>
    </location>
</feature>